<dbReference type="InterPro" id="IPR040921">
    <property type="entry name" value="Peptidase_S66C"/>
</dbReference>
<dbReference type="CDD" id="cd07062">
    <property type="entry name" value="Peptidase_S66_mccF_like"/>
    <property type="match status" value="1"/>
</dbReference>
<feature type="domain" description="LD-carboxypeptidase C-terminal" evidence="5">
    <location>
        <begin position="199"/>
        <end position="311"/>
    </location>
</feature>
<proteinExistence type="inferred from homology"/>
<feature type="active site" description="Charge relay system" evidence="3">
    <location>
        <position position="296"/>
    </location>
</feature>
<dbReference type="InterPro" id="IPR003507">
    <property type="entry name" value="S66_fam"/>
</dbReference>
<reference evidence="6 7" key="1">
    <citation type="submission" date="2019-10" db="EMBL/GenBank/DDBJ databases">
        <title>WGS of Leuconostoc mesenteroides.</title>
        <authorList>
            <person name="Melo Bolivar J."/>
            <person name="Marino-Ramirez L."/>
            <person name="Villamil Diaz L.M."/>
        </authorList>
    </citation>
    <scope>NUCLEOTIDE SEQUENCE [LARGE SCALE GENOMIC DNA]</scope>
    <source>
        <strain evidence="6 7">M11</strain>
    </source>
</reference>
<evidence type="ECO:0000256" key="1">
    <source>
        <dbReference type="ARBA" id="ARBA00010233"/>
    </source>
</evidence>
<comment type="caution">
    <text evidence="6">The sequence shown here is derived from an EMBL/GenBank/DDBJ whole genome shotgun (WGS) entry which is preliminary data.</text>
</comment>
<dbReference type="Gene3D" id="3.40.50.10740">
    <property type="entry name" value="Class I glutamine amidotransferase-like"/>
    <property type="match status" value="1"/>
</dbReference>
<dbReference type="Proteomes" id="UP000469952">
    <property type="component" value="Unassembled WGS sequence"/>
</dbReference>
<evidence type="ECO:0000313" key="6">
    <source>
        <dbReference type="EMBL" id="MQR27121.1"/>
    </source>
</evidence>
<dbReference type="Pfam" id="PF17676">
    <property type="entry name" value="Peptidase_S66C"/>
    <property type="match status" value="1"/>
</dbReference>
<keyword evidence="2" id="KW-0378">Hydrolase</keyword>
<evidence type="ECO:0000256" key="3">
    <source>
        <dbReference type="PIRSR" id="PIRSR028757-1"/>
    </source>
</evidence>
<dbReference type="PANTHER" id="PTHR30237:SF6">
    <property type="entry name" value="CARBOXYPEPTIDASE YOCD-RELATED"/>
    <property type="match status" value="1"/>
</dbReference>
<organism evidence="6 7">
    <name type="scientific">Leuconostoc mesenteroides</name>
    <dbReference type="NCBI Taxonomy" id="1245"/>
    <lineage>
        <taxon>Bacteria</taxon>
        <taxon>Bacillati</taxon>
        <taxon>Bacillota</taxon>
        <taxon>Bacilli</taxon>
        <taxon>Lactobacillales</taxon>
        <taxon>Lactobacillaceae</taxon>
        <taxon>Leuconostoc</taxon>
    </lineage>
</organism>
<comment type="similarity">
    <text evidence="1">Belongs to the peptidase S66 family.</text>
</comment>
<dbReference type="SUPFAM" id="SSF52317">
    <property type="entry name" value="Class I glutamine amidotransferase-like"/>
    <property type="match status" value="1"/>
</dbReference>
<accession>A0A843Z294</accession>
<evidence type="ECO:0000259" key="4">
    <source>
        <dbReference type="Pfam" id="PF02016"/>
    </source>
</evidence>
<sequence length="326" mass="36616">MKTIFPKKIQKDDEIRIISPSSSIKRVGGFDQNLVAKERLEKLGYKVTFGDHILENDLFYSSSITARIQDLHQAFIDDNVSVVMTTIGGLNSNELLPYIDWEIIRSHPKVFIGYSDITSLHNAIRAQTGLVTYYGPCYSSFKMNELQEYQTNEWIKALGQSEYDLQPSGLWTSDMWFDPNIPREPMPNSWQVYNSGQATGISTGGNIQTYGLQAGTKFLPAVTKPIIFIEQAEGGEPLEFSRELSQMLQIHPDIAALIIGRFPVENKMSEPNLHSILAKFPVLNTIPVVYHVDFGHTQPIFTFPLGGMITVRAKNNADVTIEVLKG</sequence>
<feature type="active site" description="Nucleophile" evidence="3">
    <location>
        <position position="115"/>
    </location>
</feature>
<dbReference type="AlphaFoldDB" id="A0A843Z294"/>
<dbReference type="InterPro" id="IPR027478">
    <property type="entry name" value="LdcA_N"/>
</dbReference>
<dbReference type="PANTHER" id="PTHR30237">
    <property type="entry name" value="MURAMOYLTETRAPEPTIDE CARBOXYPEPTIDASE"/>
    <property type="match status" value="1"/>
</dbReference>
<keyword evidence="6" id="KW-0645">Protease</keyword>
<gene>
    <name evidence="6" type="ORF">GFV13_07565</name>
</gene>
<evidence type="ECO:0000313" key="7">
    <source>
        <dbReference type="Proteomes" id="UP000469952"/>
    </source>
</evidence>
<evidence type="ECO:0000256" key="2">
    <source>
        <dbReference type="ARBA" id="ARBA00022801"/>
    </source>
</evidence>
<dbReference type="EMBL" id="WIPA01000010">
    <property type="protein sequence ID" value="MQR27121.1"/>
    <property type="molecule type" value="Genomic_DNA"/>
</dbReference>
<dbReference type="SUPFAM" id="SSF141986">
    <property type="entry name" value="LD-carboxypeptidase A C-terminal domain-like"/>
    <property type="match status" value="1"/>
</dbReference>
<dbReference type="RefSeq" id="WP_059442386.1">
    <property type="nucleotide sequence ID" value="NZ_BCMO01000017.1"/>
</dbReference>
<protein>
    <submittedName>
        <fullName evidence="6">LD-carboxypeptidase</fullName>
    </submittedName>
</protein>
<dbReference type="Gene3D" id="3.50.30.60">
    <property type="entry name" value="LD-carboxypeptidase A C-terminal domain-like"/>
    <property type="match status" value="1"/>
</dbReference>
<feature type="domain" description="LD-carboxypeptidase N-terminal" evidence="4">
    <location>
        <begin position="15"/>
        <end position="135"/>
    </location>
</feature>
<dbReference type="InterPro" id="IPR029062">
    <property type="entry name" value="Class_I_gatase-like"/>
</dbReference>
<keyword evidence="6" id="KW-0121">Carboxypeptidase</keyword>
<dbReference type="Pfam" id="PF02016">
    <property type="entry name" value="Peptidase_S66"/>
    <property type="match status" value="1"/>
</dbReference>
<feature type="active site" description="Charge relay system" evidence="3">
    <location>
        <position position="230"/>
    </location>
</feature>
<dbReference type="PIRSF" id="PIRSF028757">
    <property type="entry name" value="LD-carboxypeptidase"/>
    <property type="match status" value="1"/>
</dbReference>
<dbReference type="GO" id="GO:0004180">
    <property type="term" value="F:carboxypeptidase activity"/>
    <property type="evidence" value="ECO:0007669"/>
    <property type="project" value="UniProtKB-KW"/>
</dbReference>
<dbReference type="InterPro" id="IPR027461">
    <property type="entry name" value="Carboxypeptidase_A_C_sf"/>
</dbReference>
<name>A0A843Z294_LEUME</name>
<evidence type="ECO:0000259" key="5">
    <source>
        <dbReference type="Pfam" id="PF17676"/>
    </source>
</evidence>
<dbReference type="InterPro" id="IPR040449">
    <property type="entry name" value="Peptidase_S66_N"/>
</dbReference>